<dbReference type="EMBL" id="JAQOTG010000021">
    <property type="protein sequence ID" value="MDE8565367.1"/>
    <property type="molecule type" value="Genomic_DNA"/>
</dbReference>
<name>A0ABT5W7Q3_9BACL</name>
<protein>
    <submittedName>
        <fullName evidence="2">Cytosolic protein</fullName>
    </submittedName>
</protein>
<comment type="caution">
    <text evidence="2">The sequence shown here is derived from an EMBL/GenBank/DDBJ whole genome shotgun (WGS) entry which is preliminary data.</text>
</comment>
<proteinExistence type="predicted"/>
<feature type="region of interest" description="Disordered" evidence="1">
    <location>
        <begin position="1"/>
        <end position="47"/>
    </location>
</feature>
<keyword evidence="3" id="KW-1185">Reference proteome</keyword>
<evidence type="ECO:0000313" key="3">
    <source>
        <dbReference type="Proteomes" id="UP001213979"/>
    </source>
</evidence>
<evidence type="ECO:0000256" key="1">
    <source>
        <dbReference type="SAM" id="MobiDB-lite"/>
    </source>
</evidence>
<dbReference type="Proteomes" id="UP001213979">
    <property type="component" value="Unassembled WGS sequence"/>
</dbReference>
<gene>
    <name evidence="2" type="ORF">PNH38_16060</name>
</gene>
<sequence length="94" mass="11222">MNKMPYTDFSSVEKRRDFLTSEEFPDGPYGSPIRKEEPVQNKSTPWHEGQRYYSNFNYEYKAFHQNIPRQYPGAHPPHDDPARDEQPPYDQLND</sequence>
<organism evidence="2 3">
    <name type="scientific">Anoxybacteroides rupiense</name>
    <dbReference type="NCBI Taxonomy" id="311460"/>
    <lineage>
        <taxon>Bacteria</taxon>
        <taxon>Bacillati</taxon>
        <taxon>Bacillota</taxon>
        <taxon>Bacilli</taxon>
        <taxon>Bacillales</taxon>
        <taxon>Anoxybacillaceae</taxon>
        <taxon>Anoxybacteroides</taxon>
    </lineage>
</organism>
<evidence type="ECO:0000313" key="2">
    <source>
        <dbReference type="EMBL" id="MDE8565367.1"/>
    </source>
</evidence>
<reference evidence="2 3" key="1">
    <citation type="submission" date="2023-01" db="EMBL/GenBank/DDBJ databases">
        <title>Genome-based reclassification of Anoxybacillus geothermalis as a later heterotypic synonym of Anoxybacillus rupiensis.</title>
        <authorList>
            <person name="Inan Bektas K."/>
            <person name="Canakci S."/>
            <person name="Belduz A.A."/>
            <person name="Guler H.H."/>
        </authorList>
    </citation>
    <scope>NUCLEOTIDE SEQUENCE [LARGE SCALE GENOMIC DNA]</scope>
    <source>
        <strain evidence="2 3">DSM 17127</strain>
    </source>
</reference>
<accession>A0ABT5W7Q3</accession>
<feature type="compositionally biased region" description="Basic and acidic residues" evidence="1">
    <location>
        <begin position="76"/>
        <end position="86"/>
    </location>
</feature>
<feature type="region of interest" description="Disordered" evidence="1">
    <location>
        <begin position="64"/>
        <end position="94"/>
    </location>
</feature>